<name>A0A4V5NHW7_9PEZI</name>
<dbReference type="GO" id="GO:0051287">
    <property type="term" value="F:NAD binding"/>
    <property type="evidence" value="ECO:0007669"/>
    <property type="project" value="InterPro"/>
</dbReference>
<evidence type="ECO:0000259" key="7">
    <source>
        <dbReference type="Pfam" id="PF02826"/>
    </source>
</evidence>
<evidence type="ECO:0000256" key="4">
    <source>
        <dbReference type="ARBA" id="ARBA00023027"/>
    </source>
</evidence>
<keyword evidence="3 5" id="KW-0560">Oxidoreductase</keyword>
<dbReference type="CDD" id="cd12169">
    <property type="entry name" value="PGDH_like_1"/>
    <property type="match status" value="1"/>
</dbReference>
<dbReference type="PROSITE" id="PS00065">
    <property type="entry name" value="D_2_HYDROXYACID_DH_1"/>
    <property type="match status" value="1"/>
</dbReference>
<dbReference type="Pfam" id="PF00389">
    <property type="entry name" value="2-Hacid_dh"/>
    <property type="match status" value="1"/>
</dbReference>
<reference evidence="8 9" key="1">
    <citation type="submission" date="2017-03" db="EMBL/GenBank/DDBJ databases">
        <title>Genomes of endolithic fungi from Antarctica.</title>
        <authorList>
            <person name="Coleine C."/>
            <person name="Masonjones S."/>
            <person name="Stajich J.E."/>
        </authorList>
    </citation>
    <scope>NUCLEOTIDE SEQUENCE [LARGE SCALE GENOMIC DNA]</scope>
    <source>
        <strain evidence="8 9">CCFEE 5184</strain>
    </source>
</reference>
<evidence type="ECO:0000313" key="9">
    <source>
        <dbReference type="Proteomes" id="UP000309340"/>
    </source>
</evidence>
<comment type="similarity">
    <text evidence="1 5">Belongs to the D-isomer specific 2-hydroxyacid dehydrogenase family.</text>
</comment>
<evidence type="ECO:0008006" key="10">
    <source>
        <dbReference type="Google" id="ProtNLM"/>
    </source>
</evidence>
<dbReference type="Proteomes" id="UP000309340">
    <property type="component" value="Unassembled WGS sequence"/>
</dbReference>
<dbReference type="SUPFAM" id="SSF51735">
    <property type="entry name" value="NAD(P)-binding Rossmann-fold domains"/>
    <property type="match status" value="1"/>
</dbReference>
<dbReference type="Pfam" id="PF02826">
    <property type="entry name" value="2-Hacid_dh_C"/>
    <property type="match status" value="1"/>
</dbReference>
<dbReference type="InterPro" id="IPR050857">
    <property type="entry name" value="D-2-hydroxyacid_DH"/>
</dbReference>
<dbReference type="SUPFAM" id="SSF52283">
    <property type="entry name" value="Formate/glycerate dehydrogenase catalytic domain-like"/>
    <property type="match status" value="1"/>
</dbReference>
<dbReference type="InterPro" id="IPR006139">
    <property type="entry name" value="D-isomer_2_OHA_DH_cat_dom"/>
</dbReference>
<keyword evidence="2" id="KW-0028">Amino-acid biosynthesis</keyword>
<keyword evidence="4" id="KW-0520">NAD</keyword>
<keyword evidence="9" id="KW-1185">Reference proteome</keyword>
<feature type="domain" description="D-isomer specific 2-hydroxyacid dehydrogenase catalytic" evidence="6">
    <location>
        <begin position="44"/>
        <end position="373"/>
    </location>
</feature>
<dbReference type="EMBL" id="NAJQ01000065">
    <property type="protein sequence ID" value="TKA80699.1"/>
    <property type="molecule type" value="Genomic_DNA"/>
</dbReference>
<evidence type="ECO:0000256" key="3">
    <source>
        <dbReference type="ARBA" id="ARBA00023002"/>
    </source>
</evidence>
<dbReference type="OrthoDB" id="298012at2759"/>
<dbReference type="InterPro" id="IPR029752">
    <property type="entry name" value="D-isomer_DH_CS1"/>
</dbReference>
<accession>A0A4V5NHW7</accession>
<dbReference type="InterPro" id="IPR006140">
    <property type="entry name" value="D-isomer_DH_NAD-bd"/>
</dbReference>
<organism evidence="8 9">
    <name type="scientific">Friedmanniomyces simplex</name>
    <dbReference type="NCBI Taxonomy" id="329884"/>
    <lineage>
        <taxon>Eukaryota</taxon>
        <taxon>Fungi</taxon>
        <taxon>Dikarya</taxon>
        <taxon>Ascomycota</taxon>
        <taxon>Pezizomycotina</taxon>
        <taxon>Dothideomycetes</taxon>
        <taxon>Dothideomycetidae</taxon>
        <taxon>Mycosphaerellales</taxon>
        <taxon>Teratosphaeriaceae</taxon>
        <taxon>Friedmanniomyces</taxon>
    </lineage>
</organism>
<gene>
    <name evidence="8" type="ORF">B0A55_03691</name>
</gene>
<protein>
    <recommendedName>
        <fullName evidence="10">D-isomer specific 2-hydroxyacid dehydrogenase NAD-binding domain-containing protein</fullName>
    </recommendedName>
</protein>
<feature type="domain" description="D-isomer specific 2-hydroxyacid dehydrogenase NAD-binding" evidence="7">
    <location>
        <begin position="175"/>
        <end position="343"/>
    </location>
</feature>
<evidence type="ECO:0000313" key="8">
    <source>
        <dbReference type="EMBL" id="TKA80699.1"/>
    </source>
</evidence>
<dbReference type="AlphaFoldDB" id="A0A4V5NHW7"/>
<dbReference type="GO" id="GO:0008652">
    <property type="term" value="P:amino acid biosynthetic process"/>
    <property type="evidence" value="ECO:0007669"/>
    <property type="project" value="UniProtKB-KW"/>
</dbReference>
<dbReference type="InterPro" id="IPR029753">
    <property type="entry name" value="D-isomer_DH_CS"/>
</dbReference>
<evidence type="ECO:0000256" key="5">
    <source>
        <dbReference type="RuleBase" id="RU003719"/>
    </source>
</evidence>
<dbReference type="STRING" id="329884.A0A4V5NHW7"/>
<evidence type="ECO:0000256" key="1">
    <source>
        <dbReference type="ARBA" id="ARBA00005854"/>
    </source>
</evidence>
<dbReference type="GO" id="GO:0016616">
    <property type="term" value="F:oxidoreductase activity, acting on the CH-OH group of donors, NAD or NADP as acceptor"/>
    <property type="evidence" value="ECO:0007669"/>
    <property type="project" value="InterPro"/>
</dbReference>
<dbReference type="Gene3D" id="3.40.50.720">
    <property type="entry name" value="NAD(P)-binding Rossmann-like Domain"/>
    <property type="match status" value="2"/>
</dbReference>
<dbReference type="PANTHER" id="PTHR42789">
    <property type="entry name" value="D-ISOMER SPECIFIC 2-HYDROXYACID DEHYDROGENASE FAMILY PROTEIN (AFU_ORTHOLOGUE AFUA_6G10090)"/>
    <property type="match status" value="1"/>
</dbReference>
<sequence length="375" mass="40428">MASPPVPTRLAILDDYSAIARHHFSRLPGLQTDEYPSTLNPANPADLETLVQRLQPYHILSTMRERTPLPAELLARLPNLKLILNASARNAAIDIPFASERGILVTGTKGEVPADFDPRQLEDLPDLPPPKGHSSVVQHTWALILALLGRIPRDDAGVKVKTAGGGGGEAAEGEGLWQSGLMTPIAGRKLGIVGLGKLGVGVAKAGLLGFGMEVLAWSENLTQGRADEVAEGAGLARGSVRVVGREELFRQADVVSLHLVLSGRSRGVVGQRELGWMKKTAVLVNTSRGPLIDEEALIETLKAGGIRGAALDVYWEEPLPGNSVWRSVDSWAKSEVVLSPHMGYVNAGTMHRWYQEQAENAGRWMRGEEVLNRMS</sequence>
<proteinExistence type="inferred from homology"/>
<evidence type="ECO:0000259" key="6">
    <source>
        <dbReference type="Pfam" id="PF00389"/>
    </source>
</evidence>
<dbReference type="PROSITE" id="PS00671">
    <property type="entry name" value="D_2_HYDROXYACID_DH_3"/>
    <property type="match status" value="1"/>
</dbReference>
<dbReference type="InterPro" id="IPR036291">
    <property type="entry name" value="NAD(P)-bd_dom_sf"/>
</dbReference>
<evidence type="ECO:0000256" key="2">
    <source>
        <dbReference type="ARBA" id="ARBA00022605"/>
    </source>
</evidence>
<comment type="caution">
    <text evidence="8">The sequence shown here is derived from an EMBL/GenBank/DDBJ whole genome shotgun (WGS) entry which is preliminary data.</text>
</comment>
<dbReference type="PANTHER" id="PTHR42789:SF1">
    <property type="entry name" value="D-ISOMER SPECIFIC 2-HYDROXYACID DEHYDROGENASE FAMILY PROTEIN (AFU_ORTHOLOGUE AFUA_6G10090)"/>
    <property type="match status" value="1"/>
</dbReference>